<dbReference type="PANTHER" id="PTHR46796">
    <property type="entry name" value="HTH-TYPE TRANSCRIPTIONAL ACTIVATOR RHAS-RELATED"/>
    <property type="match status" value="1"/>
</dbReference>
<evidence type="ECO:0000259" key="4">
    <source>
        <dbReference type="PROSITE" id="PS01124"/>
    </source>
</evidence>
<dbReference type="InterPro" id="IPR018060">
    <property type="entry name" value="HTH_AraC"/>
</dbReference>
<sequence>MLPEFNIDLIFNLEKPWTIHSEYYKGKSYNPTEKFCFLSGLHTKPLYVEFQNCHMFGIRLNTTAASLLFGVDCSELKNWSIDGDYVFAGRLNYIQDKVYSLPDFYNRAKWLEEFIFSLLRQHSDLNTAMKISALLDGLCNKKSSGISFRIEDYTGYSRMHTLRIFQKWFGIPPSEALAFRRFEKAINLIHKTTDSLTQIGLDCGFYDQSHFIRIFRKFAEMPPKQYLKRKTEAVAQLPY</sequence>
<dbReference type="InterPro" id="IPR009057">
    <property type="entry name" value="Homeodomain-like_sf"/>
</dbReference>
<dbReference type="Gene3D" id="1.10.10.60">
    <property type="entry name" value="Homeodomain-like"/>
    <property type="match status" value="1"/>
</dbReference>
<dbReference type="Proteomes" id="UP000649799">
    <property type="component" value="Unassembled WGS sequence"/>
</dbReference>
<dbReference type="Pfam" id="PF12833">
    <property type="entry name" value="HTH_18"/>
    <property type="match status" value="1"/>
</dbReference>
<comment type="caution">
    <text evidence="5">The sequence shown here is derived from an EMBL/GenBank/DDBJ whole genome shotgun (WGS) entry which is preliminary data.</text>
</comment>
<dbReference type="EMBL" id="JAANYN010000002">
    <property type="protein sequence ID" value="NHE56599.1"/>
    <property type="molecule type" value="Genomic_DNA"/>
</dbReference>
<dbReference type="InterPro" id="IPR046532">
    <property type="entry name" value="DUF6597"/>
</dbReference>
<dbReference type="Pfam" id="PF20240">
    <property type="entry name" value="DUF6597"/>
    <property type="match status" value="1"/>
</dbReference>
<dbReference type="InterPro" id="IPR050204">
    <property type="entry name" value="AraC_XylS_family_regulators"/>
</dbReference>
<dbReference type="PROSITE" id="PS01124">
    <property type="entry name" value="HTH_ARAC_FAMILY_2"/>
    <property type="match status" value="1"/>
</dbReference>
<evidence type="ECO:0000256" key="1">
    <source>
        <dbReference type="ARBA" id="ARBA00023015"/>
    </source>
</evidence>
<accession>A0ABX0H8B4</accession>
<keyword evidence="6" id="KW-1185">Reference proteome</keyword>
<evidence type="ECO:0000256" key="2">
    <source>
        <dbReference type="ARBA" id="ARBA00023125"/>
    </source>
</evidence>
<keyword evidence="1" id="KW-0805">Transcription regulation</keyword>
<proteinExistence type="predicted"/>
<protein>
    <submittedName>
        <fullName evidence="5">AraC family transcriptional regulator</fullName>
    </submittedName>
</protein>
<evidence type="ECO:0000313" key="5">
    <source>
        <dbReference type="EMBL" id="NHE56599.1"/>
    </source>
</evidence>
<evidence type="ECO:0000313" key="6">
    <source>
        <dbReference type="Proteomes" id="UP000649799"/>
    </source>
</evidence>
<evidence type="ECO:0000256" key="3">
    <source>
        <dbReference type="ARBA" id="ARBA00023163"/>
    </source>
</evidence>
<name>A0ABX0H8B4_9BACT</name>
<feature type="domain" description="HTH araC/xylS-type" evidence="4">
    <location>
        <begin position="150"/>
        <end position="229"/>
    </location>
</feature>
<dbReference type="SMART" id="SM00342">
    <property type="entry name" value="HTH_ARAC"/>
    <property type="match status" value="1"/>
</dbReference>
<reference evidence="5 6" key="1">
    <citation type="submission" date="2020-03" db="EMBL/GenBank/DDBJ databases">
        <title>Cyclobacterium plantarum sp. nov., a marine bacterium isolated from a coastal-marine wetland.</title>
        <authorList>
            <person name="Sanchez-Porro C."/>
            <person name="Ventosa A."/>
            <person name="Amoozegar M."/>
        </authorList>
    </citation>
    <scope>NUCLEOTIDE SEQUENCE [LARGE SCALE GENOMIC DNA]</scope>
    <source>
        <strain evidence="5 6">GBPx2</strain>
    </source>
</reference>
<gene>
    <name evidence="5" type="ORF">G9Q97_07205</name>
</gene>
<organism evidence="5 6">
    <name type="scientific">Cyclobacterium plantarum</name>
    <dbReference type="NCBI Taxonomy" id="2716263"/>
    <lineage>
        <taxon>Bacteria</taxon>
        <taxon>Pseudomonadati</taxon>
        <taxon>Bacteroidota</taxon>
        <taxon>Cytophagia</taxon>
        <taxon>Cytophagales</taxon>
        <taxon>Cyclobacteriaceae</taxon>
        <taxon>Cyclobacterium</taxon>
    </lineage>
</organism>
<dbReference type="SUPFAM" id="SSF46689">
    <property type="entry name" value="Homeodomain-like"/>
    <property type="match status" value="1"/>
</dbReference>
<keyword evidence="3" id="KW-0804">Transcription</keyword>
<keyword evidence="2" id="KW-0238">DNA-binding</keyword>